<accession>C0EN40</accession>
<gene>
    <name evidence="2" type="ORF">NEIFLAOT_01373</name>
</gene>
<feature type="non-terminal residue" evidence="2">
    <location>
        <position position="1"/>
    </location>
</feature>
<protein>
    <submittedName>
        <fullName evidence="2">Uncharacterized protein</fullName>
    </submittedName>
</protein>
<proteinExistence type="predicted"/>
<keyword evidence="1" id="KW-0175">Coiled coil</keyword>
<dbReference type="EMBL" id="ACEN01000062">
    <property type="protein sequence ID" value="EEG33662.1"/>
    <property type="molecule type" value="Genomic_DNA"/>
</dbReference>
<reference evidence="2 3" key="1">
    <citation type="submission" date="2009-01" db="EMBL/GenBank/DDBJ databases">
        <authorList>
            <person name="Fulton L."/>
            <person name="Clifton S."/>
            <person name="Chinwalla A.T."/>
            <person name="Mitreva M."/>
            <person name="Sodergren E."/>
            <person name="Weinstock G."/>
            <person name="Clifton S."/>
            <person name="Dooling D.J."/>
            <person name="Fulton B."/>
            <person name="Minx P."/>
            <person name="Pepin K.H."/>
            <person name="Johnson M."/>
            <person name="Bhonagiri V."/>
            <person name="Nash W.E."/>
            <person name="Mardis E.R."/>
            <person name="Wilson R.K."/>
        </authorList>
    </citation>
    <scope>NUCLEOTIDE SEQUENCE [LARGE SCALE GENOMIC DNA]</scope>
    <source>
        <strain evidence="2 3">NRL30031/H210</strain>
    </source>
</reference>
<keyword evidence="3" id="KW-1185">Reference proteome</keyword>
<feature type="coiled-coil region" evidence="1">
    <location>
        <begin position="36"/>
        <end position="63"/>
    </location>
</feature>
<dbReference type="RefSeq" id="WP_003680599.1">
    <property type="nucleotide sequence ID" value="NZ_ACEN01000062.1"/>
</dbReference>
<comment type="caution">
    <text evidence="2">The sequence shown here is derived from an EMBL/GenBank/DDBJ whole genome shotgun (WGS) entry which is preliminary data.</text>
</comment>
<dbReference type="AlphaFoldDB" id="C0EN40"/>
<organism evidence="2 3">
    <name type="scientific">Neisseria flavescens NRL30031/H210</name>
    <dbReference type="NCBI Taxonomy" id="546264"/>
    <lineage>
        <taxon>Bacteria</taxon>
        <taxon>Pseudomonadati</taxon>
        <taxon>Pseudomonadota</taxon>
        <taxon>Betaproteobacteria</taxon>
        <taxon>Neisseriales</taxon>
        <taxon>Neisseriaceae</taxon>
        <taxon>Neisseria</taxon>
    </lineage>
</organism>
<name>C0EN40_NEIFL</name>
<evidence type="ECO:0000313" key="2">
    <source>
        <dbReference type="EMBL" id="EEG33662.1"/>
    </source>
</evidence>
<sequence length="72" mass="8429">PVSETNYYDGEIRNAERRAMQTRLQAEARLEHEAAMWETQMEADRWDAEINELKAKMGMLEQLSKIVNENTS</sequence>
<dbReference type="Proteomes" id="UP000004457">
    <property type="component" value="Unassembled WGS sequence"/>
</dbReference>
<evidence type="ECO:0000313" key="3">
    <source>
        <dbReference type="Proteomes" id="UP000004457"/>
    </source>
</evidence>
<evidence type="ECO:0000256" key="1">
    <source>
        <dbReference type="SAM" id="Coils"/>
    </source>
</evidence>